<feature type="non-terminal residue" evidence="2">
    <location>
        <position position="69"/>
    </location>
</feature>
<proteinExistence type="predicted"/>
<gene>
    <name evidence="2" type="ORF">SCLCIDRAFT_1213040</name>
</gene>
<feature type="region of interest" description="Disordered" evidence="1">
    <location>
        <begin position="1"/>
        <end position="21"/>
    </location>
</feature>
<organism evidence="2 3">
    <name type="scientific">Scleroderma citrinum Foug A</name>
    <dbReference type="NCBI Taxonomy" id="1036808"/>
    <lineage>
        <taxon>Eukaryota</taxon>
        <taxon>Fungi</taxon>
        <taxon>Dikarya</taxon>
        <taxon>Basidiomycota</taxon>
        <taxon>Agaricomycotina</taxon>
        <taxon>Agaricomycetes</taxon>
        <taxon>Agaricomycetidae</taxon>
        <taxon>Boletales</taxon>
        <taxon>Sclerodermatineae</taxon>
        <taxon>Sclerodermataceae</taxon>
        <taxon>Scleroderma</taxon>
    </lineage>
</organism>
<dbReference type="InParanoid" id="A0A0C3AJ46"/>
<reference evidence="3" key="2">
    <citation type="submission" date="2015-01" db="EMBL/GenBank/DDBJ databases">
        <title>Evolutionary Origins and Diversification of the Mycorrhizal Mutualists.</title>
        <authorList>
            <consortium name="DOE Joint Genome Institute"/>
            <consortium name="Mycorrhizal Genomics Consortium"/>
            <person name="Kohler A."/>
            <person name="Kuo A."/>
            <person name="Nagy L.G."/>
            <person name="Floudas D."/>
            <person name="Copeland A."/>
            <person name="Barry K.W."/>
            <person name="Cichocki N."/>
            <person name="Veneault-Fourrey C."/>
            <person name="LaButti K."/>
            <person name="Lindquist E.A."/>
            <person name="Lipzen A."/>
            <person name="Lundell T."/>
            <person name="Morin E."/>
            <person name="Murat C."/>
            <person name="Riley R."/>
            <person name="Ohm R."/>
            <person name="Sun H."/>
            <person name="Tunlid A."/>
            <person name="Henrissat B."/>
            <person name="Grigoriev I.V."/>
            <person name="Hibbett D.S."/>
            <person name="Martin F."/>
        </authorList>
    </citation>
    <scope>NUCLEOTIDE SEQUENCE [LARGE SCALE GENOMIC DNA]</scope>
    <source>
        <strain evidence="3">Foug A</strain>
    </source>
</reference>
<evidence type="ECO:0000313" key="3">
    <source>
        <dbReference type="Proteomes" id="UP000053989"/>
    </source>
</evidence>
<sequence length="69" mass="7828">MFQKRPFLPYASKSPLSGPSESGYLLTQRYCYDSCFGIDSRSLDPKSNWPERPHPNTQQVNCFPQGGTL</sequence>
<accession>A0A0C3AJ46</accession>
<keyword evidence="3" id="KW-1185">Reference proteome</keyword>
<dbReference type="AlphaFoldDB" id="A0A0C3AJ46"/>
<evidence type="ECO:0000256" key="1">
    <source>
        <dbReference type="SAM" id="MobiDB-lite"/>
    </source>
</evidence>
<dbReference type="EMBL" id="KN822026">
    <property type="protein sequence ID" value="KIM64922.1"/>
    <property type="molecule type" value="Genomic_DNA"/>
</dbReference>
<protein>
    <submittedName>
        <fullName evidence="2">Uncharacterized protein</fullName>
    </submittedName>
</protein>
<dbReference type="HOGENOM" id="CLU_2782968_0_0_1"/>
<feature type="region of interest" description="Disordered" evidence="1">
    <location>
        <begin position="46"/>
        <end position="69"/>
    </location>
</feature>
<evidence type="ECO:0000313" key="2">
    <source>
        <dbReference type="EMBL" id="KIM64922.1"/>
    </source>
</evidence>
<reference evidence="2 3" key="1">
    <citation type="submission" date="2014-04" db="EMBL/GenBank/DDBJ databases">
        <authorList>
            <consortium name="DOE Joint Genome Institute"/>
            <person name="Kuo A."/>
            <person name="Kohler A."/>
            <person name="Nagy L.G."/>
            <person name="Floudas D."/>
            <person name="Copeland A."/>
            <person name="Barry K.W."/>
            <person name="Cichocki N."/>
            <person name="Veneault-Fourrey C."/>
            <person name="LaButti K."/>
            <person name="Lindquist E.A."/>
            <person name="Lipzen A."/>
            <person name="Lundell T."/>
            <person name="Morin E."/>
            <person name="Murat C."/>
            <person name="Sun H."/>
            <person name="Tunlid A."/>
            <person name="Henrissat B."/>
            <person name="Grigoriev I.V."/>
            <person name="Hibbett D.S."/>
            <person name="Martin F."/>
            <person name="Nordberg H.P."/>
            <person name="Cantor M.N."/>
            <person name="Hua S.X."/>
        </authorList>
    </citation>
    <scope>NUCLEOTIDE SEQUENCE [LARGE SCALE GENOMIC DNA]</scope>
    <source>
        <strain evidence="2 3">Foug A</strain>
    </source>
</reference>
<name>A0A0C3AJ46_9AGAM</name>
<dbReference type="Proteomes" id="UP000053989">
    <property type="component" value="Unassembled WGS sequence"/>
</dbReference>